<name>A0ABU5LE19_9GAMM</name>
<gene>
    <name evidence="1" type="ORF">N4G40_07905</name>
</gene>
<protein>
    <submittedName>
        <fullName evidence="1">Uncharacterized protein</fullName>
    </submittedName>
</protein>
<accession>A0ABU5LE19</accession>
<evidence type="ECO:0000313" key="1">
    <source>
        <dbReference type="EMBL" id="MDZ7278197.1"/>
    </source>
</evidence>
<proteinExistence type="predicted"/>
<dbReference type="EMBL" id="JAOBTT010000001">
    <property type="protein sequence ID" value="MDZ7278197.1"/>
    <property type="molecule type" value="Genomic_DNA"/>
</dbReference>
<dbReference type="RefSeq" id="WP_322542206.1">
    <property type="nucleotide sequence ID" value="NZ_JAOBTT010000001.1"/>
</dbReference>
<dbReference type="Gene3D" id="2.10.109.10">
    <property type="entry name" value="Umud Fragment, subunit A"/>
    <property type="match status" value="1"/>
</dbReference>
<comment type="caution">
    <text evidence="1">The sequence shown here is derived from an EMBL/GenBank/DDBJ whole genome shotgun (WGS) entry which is preliminary data.</text>
</comment>
<dbReference type="Proteomes" id="UP001288620">
    <property type="component" value="Unassembled WGS sequence"/>
</dbReference>
<sequence>MSLDKISNGGGLLGVNDKYDICDVALLLGKKIDVTSKGTSFICNSEDVDIAGKVTLTMGFYF</sequence>
<keyword evidence="2" id="KW-1185">Reference proteome</keyword>
<evidence type="ECO:0000313" key="2">
    <source>
        <dbReference type="Proteomes" id="UP001288620"/>
    </source>
</evidence>
<organism evidence="1 2">
    <name type="scientific">Pantoea eucrina</name>
    <dbReference type="NCBI Taxonomy" id="472693"/>
    <lineage>
        <taxon>Bacteria</taxon>
        <taxon>Pseudomonadati</taxon>
        <taxon>Pseudomonadota</taxon>
        <taxon>Gammaproteobacteria</taxon>
        <taxon>Enterobacterales</taxon>
        <taxon>Erwiniaceae</taxon>
        <taxon>Pantoea</taxon>
    </lineage>
</organism>
<reference evidence="2" key="1">
    <citation type="submission" date="2023-07" db="EMBL/GenBank/DDBJ databases">
        <title>Structural and functional analysis of rice phyllospheric bacteria for their antimicrobial properties and defense elicitation against blast disease.</title>
        <authorList>
            <person name="Sahu K.P."/>
            <person name="Asharani P."/>
            <person name="Kumar M."/>
            <person name="Reddy B."/>
            <person name="Kumar A."/>
        </authorList>
    </citation>
    <scope>NUCLEOTIDE SEQUENCE [LARGE SCALE GENOMIC DNA]</scope>
    <source>
        <strain evidence="2">OsEp_Plm_30P10</strain>
    </source>
</reference>